<dbReference type="InterPro" id="IPR040693">
    <property type="entry name" value="UGGT_TRXL_1"/>
</dbReference>
<dbReference type="Pfam" id="PF18400">
    <property type="entry name" value="Thioredoxin_12"/>
    <property type="match status" value="1"/>
</dbReference>
<proteinExistence type="inferred from homology"/>
<dbReference type="InParanoid" id="A0A0V1BEH5"/>
<dbReference type="SUPFAM" id="SSF52540">
    <property type="entry name" value="P-loop containing nucleoside triphosphate hydrolases"/>
    <property type="match status" value="1"/>
</dbReference>
<keyword evidence="7 17" id="KW-0808">Transferase</keyword>
<organism evidence="17 18">
    <name type="scientific">Trichinella spiralis</name>
    <name type="common">Trichina worm</name>
    <dbReference type="NCBI Taxonomy" id="6334"/>
    <lineage>
        <taxon>Eukaryota</taxon>
        <taxon>Metazoa</taxon>
        <taxon>Ecdysozoa</taxon>
        <taxon>Nematoda</taxon>
        <taxon>Enoplea</taxon>
        <taxon>Dorylaimia</taxon>
        <taxon>Trichinellida</taxon>
        <taxon>Trichinellidae</taxon>
        <taxon>Trichinella</taxon>
    </lineage>
</organism>
<evidence type="ECO:0000256" key="11">
    <source>
        <dbReference type="ARBA" id="ARBA00023180"/>
    </source>
</evidence>
<keyword evidence="10" id="KW-0256">Endoplasmic reticulum</keyword>
<keyword evidence="8" id="KW-0732">Signal</keyword>
<comment type="similarity">
    <text evidence="4">Belongs to the glycosyltransferase 8 family.</text>
</comment>
<evidence type="ECO:0000256" key="14">
    <source>
        <dbReference type="SAM" id="MobiDB-lite"/>
    </source>
</evidence>
<comment type="function">
    <text evidence="12">Recognizes glycoproteins with minor folding defects. Reglucosylates single N-glycans near the misfolded part of the protein, thus providing quality control for protein folding in the endoplasmic reticulum. Reglucosylated proteins are recognized by calreticulin for recycling to the endoplasmic reticulum and refolding or degradation.</text>
</comment>
<evidence type="ECO:0000256" key="1">
    <source>
        <dbReference type="ARBA" id="ARBA00001913"/>
    </source>
</evidence>
<dbReference type="InterPro" id="IPR027417">
    <property type="entry name" value="P-loop_NTPase"/>
</dbReference>
<dbReference type="Gene3D" id="1.25.10.10">
    <property type="entry name" value="Leucine-rich Repeat Variant"/>
    <property type="match status" value="1"/>
</dbReference>
<dbReference type="Gene3D" id="3.40.50.300">
    <property type="entry name" value="P-loop containing nucleotide triphosphate hydrolases"/>
    <property type="match status" value="1"/>
</dbReference>
<dbReference type="UniPathway" id="UPA00378"/>
<dbReference type="FunFam" id="3.90.550.10:FF:000004">
    <property type="entry name" value="UDP-glucose glycoprotein glucosyltransferase 1"/>
    <property type="match status" value="1"/>
</dbReference>
<evidence type="ECO:0000256" key="7">
    <source>
        <dbReference type="ARBA" id="ARBA00022679"/>
    </source>
</evidence>
<dbReference type="Gene3D" id="2.130.10.10">
    <property type="entry name" value="YVTN repeat-like/Quinoprotein amine dehydrogenase"/>
    <property type="match status" value="1"/>
</dbReference>
<accession>A0A0V1BEH5</accession>
<feature type="compositionally biased region" description="Basic and acidic residues" evidence="14">
    <location>
        <begin position="2309"/>
        <end position="2324"/>
    </location>
</feature>
<dbReference type="Pfam" id="PF18402">
    <property type="entry name" value="Thioredoxin_14"/>
    <property type="match status" value="1"/>
</dbReference>
<dbReference type="STRING" id="6334.A0A0V1BEH5"/>
<feature type="region of interest" description="Disordered" evidence="14">
    <location>
        <begin position="3235"/>
        <end position="3259"/>
    </location>
</feature>
<keyword evidence="9" id="KW-0677">Repeat</keyword>
<dbReference type="CDD" id="cd03114">
    <property type="entry name" value="MMAA-like"/>
    <property type="match status" value="1"/>
</dbReference>
<evidence type="ECO:0000256" key="6">
    <source>
        <dbReference type="ARBA" id="ARBA00022676"/>
    </source>
</evidence>
<evidence type="ECO:0000256" key="2">
    <source>
        <dbReference type="ARBA" id="ARBA00004319"/>
    </source>
</evidence>
<dbReference type="InterPro" id="IPR036322">
    <property type="entry name" value="WD40_repeat_dom_sf"/>
</dbReference>
<dbReference type="GO" id="GO:0018279">
    <property type="term" value="P:protein N-linked glycosylation via asparagine"/>
    <property type="evidence" value="ECO:0007669"/>
    <property type="project" value="TreeGrafter"/>
</dbReference>
<reference evidence="17 18" key="1">
    <citation type="submission" date="2015-01" db="EMBL/GenBank/DDBJ databases">
        <title>Evolution of Trichinella species and genotypes.</title>
        <authorList>
            <person name="Korhonen P.K."/>
            <person name="Edoardo P."/>
            <person name="Giuseppe L.R."/>
            <person name="Gasser R.B."/>
        </authorList>
    </citation>
    <scope>NUCLEOTIDE SEQUENCE [LARGE SCALE GENOMIC DNA]</scope>
    <source>
        <strain evidence="17">ISS3</strain>
    </source>
</reference>
<keyword evidence="18" id="KW-1185">Reference proteome</keyword>
<dbReference type="Gene3D" id="1.10.287.130">
    <property type="match status" value="1"/>
</dbReference>
<comment type="catalytic activity">
    <reaction evidence="13">
        <text>N(4)-(alpha-D-Man-(1-&gt;2)-alpha-D-Man-(1-&gt;2)-alpha-D-Man-(1-&gt;3)-[alpha-D-Man-(1-&gt;2)-alpha-D-Man-(1-&gt;3)-[alpha-D-Man-(1-&gt;2)-alpha-D-Man-(1-&gt;6)]-alpha-D-Man-(1-&gt;6)]-beta-D-Man-(1-&gt;4)-beta-D-GlcNAc-(1-&gt;4)-beta-D-GlcNAc)-L-asparaginyl-[protein] (N-glucan mannose isomer 9A1,2,3B1,2,3) + UDP-alpha-D-glucose = N(4)-(alpha-D-Glc-(1-&gt;3)-alpha-D-Man-(1-&gt;2)-alpha-D-Man-(1-&gt;2)-alpha-D-Man-(1-&gt;3)-[alpha-D-Man-(1-&gt;2)-alpha-D-Man-(1-&gt;3)-[alpha-D-Man-(1-&gt;2)-alpha-D-Man-(1-&gt;6)]-alpha-D-Man-(1-&gt;6)]-beta-D-Man-(1-&gt;4)-beta-D-GlcNAc-(1-&gt;4)-beta-D-GlcNAc)-L-asparaginyl-[protein] + UDP + H(+)</text>
        <dbReference type="Rhea" id="RHEA:61304"/>
        <dbReference type="Rhea" id="RHEA-COMP:14356"/>
        <dbReference type="Rhea" id="RHEA-COMP:14357"/>
        <dbReference type="ChEBI" id="CHEBI:15378"/>
        <dbReference type="ChEBI" id="CHEBI:58223"/>
        <dbReference type="ChEBI" id="CHEBI:58885"/>
        <dbReference type="ChEBI" id="CHEBI:59080"/>
        <dbReference type="ChEBI" id="CHEBI:139493"/>
    </reaction>
</comment>
<dbReference type="CDD" id="cd06432">
    <property type="entry name" value="GT8_HUGT1_C_like"/>
    <property type="match status" value="1"/>
</dbReference>
<dbReference type="InterPro" id="IPR040525">
    <property type="entry name" value="UGGT_TRXL_4"/>
</dbReference>
<dbReference type="InterPro" id="IPR015943">
    <property type="entry name" value="WD40/YVTN_repeat-like_dom_sf"/>
</dbReference>
<evidence type="ECO:0000256" key="12">
    <source>
        <dbReference type="ARBA" id="ARBA00045874"/>
    </source>
</evidence>
<dbReference type="OrthoDB" id="10262360at2759"/>
<dbReference type="SMART" id="SM01302">
    <property type="entry name" value="Raptor_N"/>
    <property type="match status" value="1"/>
</dbReference>
<feature type="compositionally biased region" description="Acidic residues" evidence="14">
    <location>
        <begin position="2354"/>
        <end position="2375"/>
    </location>
</feature>
<dbReference type="GO" id="GO:0003980">
    <property type="term" value="F:UDP-glucose:glycoprotein glucosyltransferase activity"/>
    <property type="evidence" value="ECO:0007669"/>
    <property type="project" value="InterPro"/>
</dbReference>
<evidence type="ECO:0000256" key="9">
    <source>
        <dbReference type="ARBA" id="ARBA00022737"/>
    </source>
</evidence>
<protein>
    <submittedName>
        <fullName evidence="17">UDP-glucose:glycoprotein glucosyltransferase 1</fullName>
    </submittedName>
</protein>
<evidence type="ECO:0000256" key="15">
    <source>
        <dbReference type="SAM" id="Phobius"/>
    </source>
</evidence>
<feature type="region of interest" description="Disordered" evidence="14">
    <location>
        <begin position="2853"/>
        <end position="2874"/>
    </location>
</feature>
<dbReference type="Pfam" id="PF06427">
    <property type="entry name" value="UDP-g_GGTase"/>
    <property type="match status" value="1"/>
</dbReference>
<dbReference type="InterPro" id="IPR029347">
    <property type="entry name" value="Raptor_N"/>
</dbReference>
<feature type="region of interest" description="Disordered" evidence="14">
    <location>
        <begin position="2300"/>
        <end position="2378"/>
    </location>
</feature>
<dbReference type="SUPFAM" id="SSF53448">
    <property type="entry name" value="Nucleotide-diphospho-sugar transferases"/>
    <property type="match status" value="1"/>
</dbReference>
<dbReference type="NCBIfam" id="TIGR00750">
    <property type="entry name" value="lao"/>
    <property type="match status" value="1"/>
</dbReference>
<sequence length="3703" mass="417873">MTVFCANFTVESLLEATVYSMWVFPLIVVCFVSPVLVSPRKAHKNVIVSVRSKWPSTSLIMEASEFMSKESNEKFWQFIEAVIDKHQNSLGNKTDREVYNGILQIGDQILKSKARLEFLKLALTVRVHSATVEMHRQIAATSLDVQNGKSVYAVVHGKQISDLQQLDTILKHAEALARPVTYQFDHIYPGSKQGSVCVLLYADIENPHFKPWHLQLKKLVQRDGISYILRHYPKMNDDMVALSGYAVELAIKSTEYKAVDDSDKQTGSESGVSSSEEEVTDLNGFNLHLLEADELTPLKVWQLQHLSFQAGQRVMLAPKEEALRVLRDISQNFPIMARSLTRMSINPNFKNEVEENQADAFSKLNIEPGDSAFFIDGIMIDLEEKDIFNLIELLKNEEILISGLLKLGIRRKDFTLLYAMKGNDPNAEYAVDYTQWSPQYINNLESDAAYRNWGNSIHAILQPYFPGMIRPIAKNFFTLIFVLRLGDRASQNLLSTAYQMYEHVLPIRIGFIFVVNNDKSVSGYDDAGVAMLNAFNFIKEDRSVSKAVMFLIKIYNTVMRETISVEDVHKLFKSSYRDEDLKSVFNSEEYNQGRSSGVDFIKESGLSMVPMVLMNGYPFTEEEISPEHIEEAILSKVMRFTVDIQKDVYEGNLKENMDVQQHLMKKPTVLPKLNYNILQMENIFLDMTDTSKHGAMSVEKFSHLDSSGKTQFIIESILYLTKNDDDILRPVTLWIVADVESDDGQQFFLNAIKYLKYSVDMRIALIHNPKSEAQATKGTASLVQACIQFLPLYQSKAVIGKIFANKITTLEDLINLSPSGISWPEFKKAYNSMSDIWMQLHVHYAKFVLNLDPGVGAIVANGKVLAPLSASDFNSLKDFNFIERYLLTSGCNDIAQHLKIIPYLDKSPKALSDLVMRLYAFLRRYNANEKRHWPIIENYHHSCVQIEASDPTAAQFDIVAIVDPLSPAAQKMSHLLVILSSVLNVHMKVCMNCKSKLSEIPLKNFFRMVLPRELEFADDGSLKAQPSARFSALPQKQLFTLNLIAPQSWMVESVDAVYDLDNIKMEEVKGDVVAKFQLEYILLEGRCFDERSGSPPRGLQFTLGTFHEPFMFDTIVMANLGYFQLKANPGAWILALREGKSAEIYEVKSVDGVVQNQTTSVVILDGFSGRMIHVKVAKKNDQLENELLAESEDAESESLWQSISKTFQSGEKYDVINIFSLASGHLYERFLRIMMLSVLKHTKTAVKFWLLKNYLSPGFKEFLPYMAAHYNFSYELVQYKWPRWLHQQTEKQRIMWGYKILFLDVLFPLDVKKIIFVDADQVVRTDMLNLMELDLEGAPYAYTPFCDSRKEMDGYRFWKQGYWENHLAGRKYHISALYVVDLKKFRQVAAGDRLRGQYHFLSRDPNSLSNLDQDLPNNMIHQVKIKSLPQEWLWCETWCDDKSKKFAKTIDLCNNPMTKEPKLQSAMRIIEEWKDYDSEIKDLLDQRTKDKWKITEQKIVDIGFQFTAYFLVFLEESWNRAMNKENQVQDNRKAEITRDDLPQETESISSATEMKARQRGMIEKKLRKYVVGIKNQNSLIKLRIMPANSLGTLRLSHRRLSKFCLSRRVVESCFAGLKCFPAYYSDQKMKNDSVDCSHNRDKFKNYYRKHWDTDITVEDETVVELKNRILKGDRSALASAITLVESNHPTKRAQGECLLQSMLKISKKRFDEHGPKSLIFRIAITGAPGAGKSTFIESFGLYLIRELKKKIAVLTIDPSSERTGGSIMGDVARMNELSKEPNCYIRQSATAGTLGGVRRGTHESVVLCEGAGYDVVLIETVGVGQSESAVANIADMVVLLLSPALGDELQGIKRGIMEMADLILVTKADGDLLKQARLTRAEFSSALKYSRSRFHCWRPQVLLVSSRTNKGITEIWNEMEHFRNALSESGVLLLQRHQQMLRWMWNHIDHVLSGLFRHHPDVVKMLPQLIREIQNDNVTPVTAGEKMEHFKKEHWKFRQEKNMLEIKVSKAEEKVYTDGFDLANASGSVNLKKNVRMSEENDLHEKEPERVPVSFADLRREQCDADNKIDPEFWRNRERMKTVSVALVLCLNIGIDPPDTVKPKPCARTECWIDPQCMPMQKALESIGTALQRQYQWWQPRARYKQALDPTVDDVRRLCISMRKNAKEERVLFHYNGHGVPRPTKNCEIWVFNKMFTQYIPLAIYDLQTWMGAPGVYVWDCNGAAQAIRAFKTCAKKQIQAYRCSLAARRKESTKTTVEFEPGVDLFQADDARQAELDRSHRRKTGLDCVSSKPLEVNFRSSSMVPNDPKIETNNKTTAKDASKHLTGNSSGNNNVRNGQHKNDGNNDGNTNGNDDDDDDDDDYDDDGEDDFDDDDPRKPKFKHCIQLAACARDQTLPTDPALPADLFTCCLTTPIRMAVMYYILQNKLTDRYPVCIADRIPGSTGDRRSPLGELNWIFTAITDTIAWNLLPSETFQRLFRQDLLIASLYRNYLLADRVMRSYYCTPVSSPRLPPTHEHVMWQAWDMVVESVLEQLDVQALVAEVEANEATVMLPPGVPTAAGHGGAGVGAGASTAVAAAAMPGGGTATTGVSDAGSRAVGNDPTLTAGQQAQHDKVVASVDYKNSPFFSNQLIAFEVWLQYGFYQGSAPQQLPIVLQVLLSQVLRVRALELLARFVDLGPKAVEQALAVGIFPYILRLLQSVSRDMRPLLTFIWAKILAVDNSCRLMLLKDHVHRYFLVHLNDPTVEVRRKLFAVFALARLMADCRQFQEAALCNGFVATCSDLFSDCNDAPMRQWLALALGHLWTDYEAAKWQAIRCSLHQTLIGLLEDRLASVRAAAVFALGRLISTGGSGDKENKQNDGDQGNHCPNDEQSTNLAHSVAMSLVQHVCADSSATVRREALLGFFAFVRRFYPQFVTIAYEIDRELASSVPSRRHQHHELVSSYTVTTATIVGNNNNNNNNSNNHNHHNLSNGSSNSLASFSPQQQQRTRNFGISSSPVAANVDSSTLVKSTSLLFQPLLTAVSSSLNSSSNSMINIPLVRPSSRKSVSWLFGLARSSQEHQKVDNSKQEQSSQETITVLSRREVRRHRSIGPAALVNVNNVYVSVWRAVLKFLYDPDIEVSRLAHRLFKYVDRSVQNLRLLSSVGHQDSVDSLPVRRRSTAGYFHSSPDNGTAGQHPSPRPKFSFSGTHDHHQQQLVNDGNGNSGGCESPMGVSPITLCTYSAIYTNPRRPVFGDGPASESSVHSSEASPETRRHLAPEREIGTTAASILSPPVDGEPVMKTDYLSTCAQQFRSPMFYLLSESSAPSPAALNAQPRTTQRILPSFIADRISLIHQHSSIEWNLLRDKRKKYGKLWTYKNDFPATCMEFLPLEPLLCIGERDSVTVWNCNKGSVVAHFDNSSTSYTGQSGSDLSGNLVYLTFVNPYTHGFILTGTDCGEVRVWDVRLINEPDLTSKVPKGSIDFALLTAWMCADDARRFHTKPFTCYFWEQDPGLLFAAGDFRNIILWDAHTELKLAELKVGAGGDTYVCSLSADSNGHHLTAAGCSDGSVRLFDRRLPTSDSRIMTLRDLGRAVFKVHLEQASVGGGGGGGGRLVAASRSGQLCIWEPRMYREPVLFKDVGVRCRSSFDVHRNYPLIAAWNGAQVDLINFDGKSMGLFRPDVSNMTTTLGRLAALRFHPVQVSIGLAEQDGQFSLYGLRP</sequence>
<dbReference type="Proteomes" id="UP000054776">
    <property type="component" value="Unassembled WGS sequence"/>
</dbReference>
<feature type="domain" description="Raptor N-terminal CASPase-like" evidence="16">
    <location>
        <begin position="2079"/>
        <end position="2232"/>
    </location>
</feature>
<dbReference type="Gene3D" id="3.90.550.10">
    <property type="entry name" value="Spore Coat Polysaccharide Biosynthesis Protein SpsA, Chain A"/>
    <property type="match status" value="1"/>
</dbReference>
<feature type="compositionally biased region" description="Low complexity" evidence="14">
    <location>
        <begin position="3240"/>
        <end position="3252"/>
    </location>
</feature>
<evidence type="ECO:0000313" key="17">
    <source>
        <dbReference type="EMBL" id="KRY35461.1"/>
    </source>
</evidence>
<dbReference type="GO" id="GO:0036503">
    <property type="term" value="P:ERAD pathway"/>
    <property type="evidence" value="ECO:0007669"/>
    <property type="project" value="TreeGrafter"/>
</dbReference>
<dbReference type="PRINTS" id="PR01547">
    <property type="entry name" value="YEAST176DUF"/>
</dbReference>
<dbReference type="GO" id="GO:0005788">
    <property type="term" value="C:endoplasmic reticulum lumen"/>
    <property type="evidence" value="ECO:0007669"/>
    <property type="project" value="UniProtKB-SubCell"/>
</dbReference>
<dbReference type="SUPFAM" id="SSF48371">
    <property type="entry name" value="ARM repeat"/>
    <property type="match status" value="1"/>
</dbReference>
<evidence type="ECO:0000256" key="3">
    <source>
        <dbReference type="ARBA" id="ARBA00004922"/>
    </source>
</evidence>
<keyword evidence="15" id="KW-0472">Membrane</keyword>
<dbReference type="InterPro" id="IPR011989">
    <property type="entry name" value="ARM-like"/>
</dbReference>
<dbReference type="Pfam" id="PF18404">
    <property type="entry name" value="Glyco_transf_24"/>
    <property type="match status" value="1"/>
</dbReference>
<evidence type="ECO:0000259" key="16">
    <source>
        <dbReference type="SMART" id="SM01302"/>
    </source>
</evidence>
<dbReference type="PANTHER" id="PTHR11226:SF0">
    <property type="entry name" value="UDP-GLUCOSE:GLYCOPROTEIN GLUCOSYLTRANSFERASE"/>
    <property type="match status" value="1"/>
</dbReference>
<dbReference type="Pfam" id="PF18401">
    <property type="entry name" value="Thioredoxin_13"/>
    <property type="match status" value="1"/>
</dbReference>
<keyword evidence="15" id="KW-0812">Transmembrane</keyword>
<dbReference type="Gene3D" id="1.20.5.170">
    <property type="match status" value="1"/>
</dbReference>
<evidence type="ECO:0000256" key="4">
    <source>
        <dbReference type="ARBA" id="ARBA00006351"/>
    </source>
</evidence>
<keyword evidence="6" id="KW-0328">Glycosyltransferase</keyword>
<dbReference type="PANTHER" id="PTHR11226">
    <property type="entry name" value="UDP-GLUCOSE GLYCOPROTEIN:GLUCOSYLTRANSFERASE"/>
    <property type="match status" value="1"/>
</dbReference>
<gene>
    <name evidence="17" type="primary">Uggt1</name>
    <name evidence="17" type="ORF">T01_7483</name>
</gene>
<comment type="cofactor">
    <cofactor evidence="1">
        <name>Ca(2+)</name>
        <dbReference type="ChEBI" id="CHEBI:29108"/>
    </cofactor>
</comment>
<comment type="caution">
    <text evidence="17">The sequence shown here is derived from an EMBL/GenBank/DDBJ whole genome shotgun (WGS) entry which is preliminary data.</text>
</comment>
<feature type="transmembrane region" description="Helical" evidence="15">
    <location>
        <begin position="12"/>
        <end position="37"/>
    </location>
</feature>
<feature type="region of interest" description="Disordered" evidence="14">
    <location>
        <begin position="258"/>
        <end position="277"/>
    </location>
</feature>
<dbReference type="SMART" id="SM00320">
    <property type="entry name" value="WD40"/>
    <property type="match status" value="4"/>
</dbReference>
<dbReference type="GO" id="GO:0051082">
    <property type="term" value="F:unfolded protein binding"/>
    <property type="evidence" value="ECO:0007669"/>
    <property type="project" value="TreeGrafter"/>
</dbReference>
<dbReference type="InterPro" id="IPR040694">
    <property type="entry name" value="UGGT_TRXL_2"/>
</dbReference>
<feature type="compositionally biased region" description="Polar residues" evidence="14">
    <location>
        <begin position="2981"/>
        <end position="2992"/>
    </location>
</feature>
<dbReference type="SUPFAM" id="SSF50978">
    <property type="entry name" value="WD40 repeat-like"/>
    <property type="match status" value="1"/>
</dbReference>
<dbReference type="GO" id="GO:0003924">
    <property type="term" value="F:GTPase activity"/>
    <property type="evidence" value="ECO:0007669"/>
    <property type="project" value="InterPro"/>
</dbReference>
<dbReference type="InterPro" id="IPR029044">
    <property type="entry name" value="Nucleotide-diphossugar_trans"/>
</dbReference>
<evidence type="ECO:0000256" key="13">
    <source>
        <dbReference type="ARBA" id="ARBA00048456"/>
    </source>
</evidence>
<dbReference type="NCBIfam" id="NF006958">
    <property type="entry name" value="PRK09435.1"/>
    <property type="match status" value="1"/>
</dbReference>
<evidence type="ECO:0000256" key="8">
    <source>
        <dbReference type="ARBA" id="ARBA00022729"/>
    </source>
</evidence>
<dbReference type="InterPro" id="IPR005129">
    <property type="entry name" value="GTPase_ArgK"/>
</dbReference>
<dbReference type="Pfam" id="PF14538">
    <property type="entry name" value="Raptor_N"/>
    <property type="match status" value="1"/>
</dbReference>
<keyword evidence="11" id="KW-0325">Glycoprotein</keyword>
<keyword evidence="15" id="KW-1133">Transmembrane helix</keyword>
<dbReference type="EMBL" id="JYDH01000053">
    <property type="protein sequence ID" value="KRY35461.1"/>
    <property type="molecule type" value="Genomic_DNA"/>
</dbReference>
<comment type="similarity">
    <text evidence="5">Belongs to the SIMIBI class G3E GTPase family. ArgK/MeaB subfamily.</text>
</comment>
<dbReference type="InterPro" id="IPR040692">
    <property type="entry name" value="UGGT_TRXL_3"/>
</dbReference>
<dbReference type="InterPro" id="IPR040497">
    <property type="entry name" value="Glyco_transf_24"/>
</dbReference>
<dbReference type="GO" id="GO:0005525">
    <property type="term" value="F:GTP binding"/>
    <property type="evidence" value="ECO:0007669"/>
    <property type="project" value="InterPro"/>
</dbReference>
<dbReference type="Pfam" id="PF03308">
    <property type="entry name" value="MeaB"/>
    <property type="match status" value="1"/>
</dbReference>
<feature type="region of interest" description="Disordered" evidence="14">
    <location>
        <begin position="2953"/>
        <end position="2992"/>
    </location>
</feature>
<feature type="compositionally biased region" description="Low complexity" evidence="14">
    <location>
        <begin position="2955"/>
        <end position="2980"/>
    </location>
</feature>
<dbReference type="InterPro" id="IPR016024">
    <property type="entry name" value="ARM-type_fold"/>
</dbReference>
<evidence type="ECO:0000256" key="10">
    <source>
        <dbReference type="ARBA" id="ARBA00022824"/>
    </source>
</evidence>
<comment type="subcellular location">
    <subcellularLocation>
        <location evidence="2">Endoplasmic reticulum lumen</location>
    </subcellularLocation>
</comment>
<comment type="pathway">
    <text evidence="3">Protein modification; protein glycosylation.</text>
</comment>
<dbReference type="Pfam" id="PF18403">
    <property type="entry name" value="Thioredoxin_15"/>
    <property type="match status" value="1"/>
</dbReference>
<dbReference type="InterPro" id="IPR009448">
    <property type="entry name" value="UDP-g_GGtrans"/>
</dbReference>
<feature type="region of interest" description="Disordered" evidence="14">
    <location>
        <begin position="3163"/>
        <end position="3212"/>
    </location>
</feature>
<evidence type="ECO:0000256" key="5">
    <source>
        <dbReference type="ARBA" id="ARBA00009625"/>
    </source>
</evidence>
<dbReference type="InterPro" id="IPR001680">
    <property type="entry name" value="WD40_rpt"/>
</dbReference>
<name>A0A0V1BEH5_TRISP</name>
<evidence type="ECO:0000313" key="18">
    <source>
        <dbReference type="Proteomes" id="UP000054776"/>
    </source>
</evidence>